<evidence type="ECO:0000313" key="3">
    <source>
        <dbReference type="Proteomes" id="UP000177609"/>
    </source>
</evidence>
<proteinExistence type="predicted"/>
<dbReference type="Pfam" id="PF18903">
    <property type="entry name" value="DUF5659"/>
    <property type="match status" value="1"/>
</dbReference>
<gene>
    <name evidence="2" type="ORF">A3J01_02905</name>
</gene>
<reference evidence="2 3" key="1">
    <citation type="journal article" date="2016" name="Nat. Commun.">
        <title>Thousands of microbial genomes shed light on interconnected biogeochemical processes in an aquifer system.</title>
        <authorList>
            <person name="Anantharaman K."/>
            <person name="Brown C.T."/>
            <person name="Hug L.A."/>
            <person name="Sharon I."/>
            <person name="Castelle C.J."/>
            <person name="Probst A.J."/>
            <person name="Thomas B.C."/>
            <person name="Singh A."/>
            <person name="Wilkins M.J."/>
            <person name="Karaoz U."/>
            <person name="Brodie E.L."/>
            <person name="Williams K.H."/>
            <person name="Hubbard S.S."/>
            <person name="Banfield J.F."/>
        </authorList>
    </citation>
    <scope>NUCLEOTIDE SEQUENCE [LARGE SCALE GENOMIC DNA]</scope>
</reference>
<name>A0A1F8H3Z1_9BACT</name>
<dbReference type="EMBL" id="MGKV01000014">
    <property type="protein sequence ID" value="OGN32000.1"/>
    <property type="molecule type" value="Genomic_DNA"/>
</dbReference>
<feature type="domain" description="DUF5659" evidence="1">
    <location>
        <begin position="11"/>
        <end position="84"/>
    </location>
</feature>
<evidence type="ECO:0000259" key="1">
    <source>
        <dbReference type="Pfam" id="PF18903"/>
    </source>
</evidence>
<protein>
    <recommendedName>
        <fullName evidence="1">DUF5659 domain-containing protein</fullName>
    </recommendedName>
</protein>
<comment type="caution">
    <text evidence="2">The sequence shown here is derived from an EMBL/GenBank/DDBJ whole genome shotgun (WGS) entry which is preliminary data.</text>
</comment>
<dbReference type="Proteomes" id="UP000177609">
    <property type="component" value="Unassembled WGS sequence"/>
</dbReference>
<dbReference type="STRING" id="1802707.A3J01_02905"/>
<organism evidence="2 3">
    <name type="scientific">Candidatus Yanofskybacteria bacterium RIFCSPLOWO2_02_FULL_45_18</name>
    <dbReference type="NCBI Taxonomy" id="1802707"/>
    <lineage>
        <taxon>Bacteria</taxon>
        <taxon>Candidatus Yanofskyibacteriota</taxon>
    </lineage>
</organism>
<accession>A0A1F8H3Z1</accession>
<evidence type="ECO:0000313" key="2">
    <source>
        <dbReference type="EMBL" id="OGN32000.1"/>
    </source>
</evidence>
<dbReference type="AlphaFoldDB" id="A0A1F8H3Z1"/>
<sequence>MFMNQEVLNVNDYFRSSDLCLVTVLSLFFPIESIDKQPSGKAFLLFRKNNEGFEDILKKYWARQLSIEPQQFFSQLKIIKARIYSEE</sequence>
<dbReference type="InterPro" id="IPR043718">
    <property type="entry name" value="DUF5659"/>
</dbReference>